<evidence type="ECO:0000313" key="4">
    <source>
        <dbReference type="WBParaSite" id="SSTP_0000094500.1"/>
    </source>
</evidence>
<evidence type="ECO:0000259" key="1">
    <source>
        <dbReference type="Pfam" id="PF23347"/>
    </source>
</evidence>
<evidence type="ECO:0000313" key="3">
    <source>
        <dbReference type="Proteomes" id="UP000035681"/>
    </source>
</evidence>
<dbReference type="InterPro" id="IPR056535">
    <property type="entry name" value="TPR_NUP160_M"/>
</dbReference>
<dbReference type="Pfam" id="PF23347">
    <property type="entry name" value="TPR_Nup160_C"/>
    <property type="match status" value="1"/>
</dbReference>
<protein>
    <submittedName>
        <fullName evidence="4">Nucleoporin Nup120</fullName>
    </submittedName>
    <submittedName>
        <fullName evidence="5">Nucleoporin Nup133/Nup155-like N-terminal domain-containing protein</fullName>
    </submittedName>
</protein>
<accession>A0A0K0DUN1</accession>
<reference evidence="4" key="1">
    <citation type="submission" date="2015-08" db="UniProtKB">
        <authorList>
            <consortium name="WormBaseParasite"/>
        </authorList>
    </citation>
    <scope>IDENTIFICATION</scope>
</reference>
<name>A0A0K0DUN1_STRER</name>
<feature type="domain" description="NUP160 middle TPR" evidence="2">
    <location>
        <begin position="740"/>
        <end position="1009"/>
    </location>
</feature>
<dbReference type="GO" id="GO:0005643">
    <property type="term" value="C:nuclear pore"/>
    <property type="evidence" value="ECO:0007669"/>
    <property type="project" value="TreeGrafter"/>
</dbReference>
<dbReference type="STRING" id="6248.A0A0K0DUN1"/>
<dbReference type="WBParaSite" id="SSTP_0000094500.1">
    <property type="protein sequence ID" value="SSTP_0000094500.1"/>
    <property type="gene ID" value="SSTP_0000094500"/>
</dbReference>
<evidence type="ECO:0000259" key="2">
    <source>
        <dbReference type="Pfam" id="PF23354"/>
    </source>
</evidence>
<dbReference type="Proteomes" id="UP000035681">
    <property type="component" value="Unplaced"/>
</dbReference>
<organism evidence="4">
    <name type="scientific">Strongyloides stercoralis</name>
    <name type="common">Threadworm</name>
    <dbReference type="NCBI Taxonomy" id="6248"/>
    <lineage>
        <taxon>Eukaryota</taxon>
        <taxon>Metazoa</taxon>
        <taxon>Ecdysozoa</taxon>
        <taxon>Nematoda</taxon>
        <taxon>Chromadorea</taxon>
        <taxon>Rhabditida</taxon>
        <taxon>Tylenchina</taxon>
        <taxon>Panagrolaimomorpha</taxon>
        <taxon>Strongyloidoidea</taxon>
        <taxon>Strongyloididae</taxon>
        <taxon>Strongyloides</taxon>
    </lineage>
</organism>
<dbReference type="InterPro" id="IPR056536">
    <property type="entry name" value="TPR_NUP160_C"/>
</dbReference>
<keyword evidence="3" id="KW-1185">Reference proteome</keyword>
<evidence type="ECO:0000313" key="5">
    <source>
        <dbReference type="WBParaSite" id="TCONS_00008491.p1"/>
    </source>
</evidence>
<dbReference type="GO" id="GO:0017056">
    <property type="term" value="F:structural constituent of nuclear pore"/>
    <property type="evidence" value="ECO:0007669"/>
    <property type="project" value="TreeGrafter"/>
</dbReference>
<dbReference type="WBParaSite" id="TCONS_00008491.p1">
    <property type="protein sequence ID" value="TCONS_00008491.p1"/>
    <property type="gene ID" value="XLOC_006431"/>
</dbReference>
<dbReference type="Pfam" id="PF23354">
    <property type="entry name" value="TPR_NUP160_120_M"/>
    <property type="match status" value="1"/>
</dbReference>
<dbReference type="InterPro" id="IPR021717">
    <property type="entry name" value="Nucleoporin_Nup160"/>
</dbReference>
<dbReference type="AlphaFoldDB" id="A0A0K0DUN1"/>
<feature type="domain" description="NUP160 C-terminal TPR" evidence="1">
    <location>
        <begin position="1039"/>
        <end position="1266"/>
    </location>
</feature>
<dbReference type="PANTHER" id="PTHR21286">
    <property type="entry name" value="NUCLEAR PORE COMPLEX PROTEIN NUP160"/>
    <property type="match status" value="1"/>
</dbReference>
<dbReference type="PANTHER" id="PTHR21286:SF0">
    <property type="entry name" value="NUCLEAR PORE COMPLEX PROTEIN NUP160"/>
    <property type="match status" value="1"/>
</dbReference>
<sequence length="1273" mass="145475">MYEFSSTEFKFPSLEFVKFPNVKIIPIEISNISARKSNVDNYCDSFSFPNMGTVLDNRFIVWKSEESNLYLQEYSTERDLQNSSLCINVAPSVIVPGSQISFIDNVLTLTITTQFAICTLDLTLSEDMVDHLKSSSVLSFFNGPSEHVLKRIYNLKNHGPYAVRACVASPGGLSPHVVIYLNAKNEAVVVKIPKAGFQNLNVEETNLCSTGIMEYFSKATEDKKVLDFHAISTSEGIYLVTLHNETIIKLWYISNSCTVVGKVNVCEYFKTLPSSINKIYVKTATLNKEKFAVVFARSVCEKSFIGLFSISGDGFDFCCQSFITSKSLDHQDFIVMPAGKTFDLGVNLFILSRKPSNYKIDEDIPIRQSYVIEKCWINTKSPRETAETISIVPVVNIYDVPFLKDIVMEGDSSEQTAFYKRKAVAINCKMSEKDVPIDDYLALRSLIKSYIKSPKFRQFAMGTPGRKRMFDNLLPHNMDVALLNFWKELLQTCYDLQYAANEAIGLWKAENVGLIGGILHNQLTVVSDGDYALAKIVKNVLKKSDLKSMPLNQLANNIERQKKGIVAVNIIEKSKNVKFLETLHDELLQSLSLLTFEPSKLTNVVSTSTYIESSFTVDFLSCLLRNLVGGRTYFASRLLDIYKSIPKCQGNKIVKESETIKKQLDQIKNLYGVLFQTLTSPIRTGGKSHSPNIALSTSFFRYIQKYKPTLLMEPMVFSEYSPYILYLNNVLYASIYSMYPASLSPVFLKYFITTDKFDYLVEFIGKCNDQAPELKYSNLLCNGLAYVASGKISKAFTSILSALDGLETNDVALNNLLTQLLSTSRYGENLTCIEALELLINYFMSKKYYEIAIQLGKYSTERIKVPAERLSSIYNLLFSVYLHKEDFLSAFECLKNISNTEDRSRCTRLIVGILMEPRNRPSFISLTIGHASLEIMEQLEERANDCDDLILAREIYLFNVAFMAKRTKYLRAAYNMYHYACKLGQSIDSWQQLQKLCKALSEAKHLLSLSAEEKYLNIKEDLSVVYSRHCLDTYKVSEEDIMKQLMLSEARLALMDIYQTNSLPPEDKETLERELISHNLFDMAWSIIMYFGTSPKRFFKIITEQCIIVEASGSDTTPEWVLHNIKNLKDCIEMEGRHYMILKCYLEQNLSTNYCDSEVLRVIFYEFLRYDFPAPTWFVEIFTQRNFPEYIRCLLEYNEIEKAYNALLPAIDKAIGDVGVHKKHNPILPFTTIQQFLYLANEGHLNKYAEKIETKVMEYFKKIKNVQIALKLH</sequence>
<proteinExistence type="predicted"/>